<name>A0ABZ2UMW7_9FLAO</name>
<dbReference type="EMBL" id="CP150845">
    <property type="protein sequence ID" value="WYZ21674.1"/>
    <property type="molecule type" value="Genomic_DNA"/>
</dbReference>
<dbReference type="InterPro" id="IPR026444">
    <property type="entry name" value="Secre_tail"/>
</dbReference>
<organism evidence="4 5">
    <name type="scientific">Flavobacterium soyae</name>
    <dbReference type="NCBI Taxonomy" id="2903098"/>
    <lineage>
        <taxon>Bacteria</taxon>
        <taxon>Pseudomonadati</taxon>
        <taxon>Bacteroidota</taxon>
        <taxon>Flavobacteriia</taxon>
        <taxon>Flavobacteriales</taxon>
        <taxon>Flavobacteriaceae</taxon>
        <taxon>Flavobacterium</taxon>
    </lineage>
</organism>
<accession>A0ABZ2UMW7</accession>
<dbReference type="InterPro" id="IPR013783">
    <property type="entry name" value="Ig-like_fold"/>
</dbReference>
<dbReference type="NCBIfam" id="TIGR04183">
    <property type="entry name" value="Por_Secre_tail"/>
    <property type="match status" value="1"/>
</dbReference>
<sequence>MKKIYLLVFLMVSGFGFGQAPELGSYEVVFKGWAINDEHHNCGTAYVTLEFSTPADNYKALDITYSDNRATTYYTYEDTRTTFRADKILQSMFFSASRRDRQSCKGNRPYNMGRIYTTDKFHCLDLDFEFKQFRNVDSDGDGLGRSSFNVKIRPILVIADPGIKNDLPTETKIDIKSNTGFLPSEYNWQYSLKPSPSEDPNSSDWVDLPQYNTKSSFSANAVDILGANTFNNVGNKIFIRQKACGVVSDPVFYIIRLSAPIVNSAVVTQPTCSDTDDGVVKFVFDRTLYDGEQLNYTILDVTTENTPTDYNGSLDIGSDKSFTISGIRKGSYILQLIGFKDGVSTAVITDHYDLKSFTITSPPPLDFTLNTRNVQCYDAQDGIITINPTGGTRNVVGNDYYSLDNGVSWIPFPNNASCTITGLNPGTYRIKVKDMNGCIARVQTLIEGRVQLGEEKIIEATISEPLAPLALNYTFKQNPTFSGAFNGKITASISGGSIKDDKSYDYKWVKTTGEEFTGTTQYNAADKTFTILLENAPAGEYKLTVTDKNYEAAINKTNCSIIESSQVLTQPEPIKITLAETQSISCNTENGDTDADKFSDGILTATVVGGTPPYQYVWSKLNPNTNVWDALDDQTSNTAQNLSKGNYAVNVIDANNIEQGTYNRTALVTSIPTMKEIAEPVKLNLLFDSINVSCHEGNNGWAKATVTGGMAPYNYTWYNINDGIINDNEISQLKVGEYYVEITDQKGCFIKGSIVITEPQSAVSIDYKEITAPTFAGATNGKIVAEITGGTPNNDSTYFYEWKNSAGNVQTAATEIKDGIYTISLNGIPADKYLLTIKDKNYNEGENQIINCSVLESEVKLTEPDPLKVVFEIVRSISCNVNNEFGNDKDTAPKDGQRDESQDGILVAHVTGGTPLASSANSGLPYYFYWKKQQADGSWSALPMIKDSIASNLSHGNYALNIKDRNGIVLGTYINNQLVQEIDVTQLMQEPPKLTVAITKGDVFCNGGNDGWATANVAGGTPPYDYKWSNDVETDKNTVLKAGEYWVFITDAKGCTTQESITIIEPSAPLSIKYTEVLNPSFYKATNGKIVVEVTGGTISANNSYWYEWKNSKGIIQTAVANFNNGIYTISLNGIPEETYTLNIHDSNYDTAANKSSCNISNSVITLEEPDPLEVTFEIVRTISCDASNEFGNETDNNPQDNQRDESQDGILTAHVKGGIQLQADKNNGLPYFYTWKKKQNDGSWKIWNEETETLNNISEGTYALNIEDANGIKLGTYTNNILVKETDAVQYIGQPAKLNLTFTKLNASCDKGDDGWAEAHVSGGTAPYTYEWTSGETTSKIENITTNNYFVLVTDAKGCVVQGSIFVGDPKGILTTETVKNPTCFSGNDGSIQLNVSGGNLPYTYLWNTGATTKDLNNLSAGNYEVTISCPDCCVYKKRFGLKNPNPIIVDLGKDRTLCNDQVLELDATIADKNAKYSWTSTNGFTSNQAKVSLTKAGTYHVKATSALGCVGEDEIVIKTSQAIISSEFLLSSQAYLDEEVILVNTSNPFGESTKWIIPEGVKTVELKEKYITLKFNDLGTYTIGLQQTQGECFAIYNKNITVEQRSTLPNAGSAPKFIIDFIVTPNPSSGNFKALINLENNSAVNLRLFSTTGEFTMQKKDSGRKNYEVDFNTSLQSGMYLLVLETEQQTLVKKIIIY</sequence>
<feature type="chain" id="PRO_5047117900" evidence="2">
    <location>
        <begin position="21"/>
        <end position="1700"/>
    </location>
</feature>
<dbReference type="InterPro" id="IPR025667">
    <property type="entry name" value="SprB_repeat"/>
</dbReference>
<evidence type="ECO:0000313" key="4">
    <source>
        <dbReference type="EMBL" id="WYZ21674.1"/>
    </source>
</evidence>
<evidence type="ECO:0000256" key="1">
    <source>
        <dbReference type="ARBA" id="ARBA00022729"/>
    </source>
</evidence>
<feature type="domain" description="Secretion system C-terminal sorting" evidence="3">
    <location>
        <begin position="1627"/>
        <end position="1699"/>
    </location>
</feature>
<dbReference type="Pfam" id="PF18962">
    <property type="entry name" value="Por_Secre_tail"/>
    <property type="match status" value="1"/>
</dbReference>
<gene>
    <name evidence="4" type="ORF">AABD74_09435</name>
</gene>
<evidence type="ECO:0000259" key="3">
    <source>
        <dbReference type="Pfam" id="PF18962"/>
    </source>
</evidence>
<dbReference type="RefSeq" id="WP_406845351.1">
    <property type="nucleotide sequence ID" value="NZ_CP150845.1"/>
</dbReference>
<proteinExistence type="predicted"/>
<dbReference type="Proteomes" id="UP001623852">
    <property type="component" value="Chromosome"/>
</dbReference>
<evidence type="ECO:0000256" key="2">
    <source>
        <dbReference type="SAM" id="SignalP"/>
    </source>
</evidence>
<dbReference type="Pfam" id="PF13573">
    <property type="entry name" value="SprB"/>
    <property type="match status" value="5"/>
</dbReference>
<keyword evidence="5" id="KW-1185">Reference proteome</keyword>
<evidence type="ECO:0000313" key="5">
    <source>
        <dbReference type="Proteomes" id="UP001623852"/>
    </source>
</evidence>
<keyword evidence="1 2" id="KW-0732">Signal</keyword>
<protein>
    <submittedName>
        <fullName evidence="4">T9SS type A sorting domain-containing protein</fullName>
    </submittedName>
</protein>
<dbReference type="Gene3D" id="2.60.40.740">
    <property type="match status" value="3"/>
</dbReference>
<reference evidence="4 5" key="1">
    <citation type="submission" date="2024-03" db="EMBL/GenBank/DDBJ databases">
        <title>Flavobacterium soyae.</title>
        <authorList>
            <person name="Zheng W."/>
        </authorList>
    </citation>
    <scope>NUCLEOTIDE SEQUENCE [LARGE SCALE GENOMIC DNA]</scope>
    <source>
        <strain evidence="4 5">55</strain>
    </source>
</reference>
<dbReference type="Gene3D" id="2.60.40.10">
    <property type="entry name" value="Immunoglobulins"/>
    <property type="match status" value="1"/>
</dbReference>
<feature type="signal peptide" evidence="2">
    <location>
        <begin position="1"/>
        <end position="20"/>
    </location>
</feature>